<evidence type="ECO:0000256" key="1">
    <source>
        <dbReference type="SAM" id="SignalP"/>
    </source>
</evidence>
<keyword evidence="1" id="KW-0732">Signal</keyword>
<sequence length="134" mass="14880">MAKIWILMLVLLSFSALANSEKVINVDRAIPNSLHLAFPNDANITPKKGDFEVLNYILMSNNEGERWAVITLTNVSSGNRELNEDHLLALFADGTRLAPLAFTLSFKGNETQSVTVSFAEYKFPILSVYSSNDQ</sequence>
<comment type="caution">
    <text evidence="2">The sequence shown here is derived from an EMBL/GenBank/DDBJ whole genome shotgun (WGS) entry which is preliminary data.</text>
</comment>
<organism evidence="2 3">
    <name type="scientific">Pseudoalteromonas marina</name>
    <dbReference type="NCBI Taxonomy" id="267375"/>
    <lineage>
        <taxon>Bacteria</taxon>
        <taxon>Pseudomonadati</taxon>
        <taxon>Pseudomonadota</taxon>
        <taxon>Gammaproteobacteria</taxon>
        <taxon>Alteromonadales</taxon>
        <taxon>Pseudoalteromonadaceae</taxon>
        <taxon>Pseudoalteromonas</taxon>
    </lineage>
</organism>
<dbReference type="RefSeq" id="WP_305472910.1">
    <property type="nucleotide sequence ID" value="NZ_JAUYVT010000018.1"/>
</dbReference>
<reference evidence="2" key="1">
    <citation type="submission" date="2023-07" db="EMBL/GenBank/DDBJ databases">
        <title>Genome content predicts the carbon catabolic preferences of heterotrophic bacteria.</title>
        <authorList>
            <person name="Gralka M."/>
        </authorList>
    </citation>
    <scope>NUCLEOTIDE SEQUENCE</scope>
    <source>
        <strain evidence="2">4G09</strain>
    </source>
</reference>
<evidence type="ECO:0000313" key="3">
    <source>
        <dbReference type="Proteomes" id="UP001177212"/>
    </source>
</evidence>
<proteinExistence type="predicted"/>
<feature type="chain" id="PRO_5045487728" evidence="1">
    <location>
        <begin position="19"/>
        <end position="134"/>
    </location>
</feature>
<name>A0ABT9FHK8_9GAMM</name>
<protein>
    <submittedName>
        <fullName evidence="2">Uncharacterized protein</fullName>
    </submittedName>
</protein>
<feature type="signal peptide" evidence="1">
    <location>
        <begin position="1"/>
        <end position="18"/>
    </location>
</feature>
<gene>
    <name evidence="2" type="ORF">Q8W34_16580</name>
</gene>
<evidence type="ECO:0000313" key="2">
    <source>
        <dbReference type="EMBL" id="MDP2566266.1"/>
    </source>
</evidence>
<keyword evidence="3" id="KW-1185">Reference proteome</keyword>
<dbReference type="Proteomes" id="UP001177212">
    <property type="component" value="Unassembled WGS sequence"/>
</dbReference>
<accession>A0ABT9FHK8</accession>
<dbReference type="EMBL" id="JAUYVT010000018">
    <property type="protein sequence ID" value="MDP2566266.1"/>
    <property type="molecule type" value="Genomic_DNA"/>
</dbReference>